<dbReference type="OrthoDB" id="1809419at2"/>
<keyword evidence="3" id="KW-0732">Signal</keyword>
<proteinExistence type="predicted"/>
<dbReference type="Proteomes" id="UP000683429">
    <property type="component" value="Chromosome"/>
</dbReference>
<dbReference type="RefSeq" id="WP_090834415.1">
    <property type="nucleotide sequence ID" value="NZ_CP076607.1"/>
</dbReference>
<evidence type="ECO:0000313" key="6">
    <source>
        <dbReference type="Proteomes" id="UP000198809"/>
    </source>
</evidence>
<feature type="compositionally biased region" description="Low complexity" evidence="1">
    <location>
        <begin position="294"/>
        <end position="314"/>
    </location>
</feature>
<feature type="region of interest" description="Disordered" evidence="1">
    <location>
        <begin position="170"/>
        <end position="259"/>
    </location>
</feature>
<feature type="compositionally biased region" description="Basic and acidic residues" evidence="1">
    <location>
        <begin position="170"/>
        <end position="184"/>
    </location>
</feature>
<feature type="compositionally biased region" description="Low complexity" evidence="1">
    <location>
        <begin position="209"/>
        <end position="221"/>
    </location>
</feature>
<accession>A0A1H8S116</accession>
<feature type="signal peptide" evidence="3">
    <location>
        <begin position="1"/>
        <end position="28"/>
    </location>
</feature>
<keyword evidence="2" id="KW-0472">Membrane</keyword>
<evidence type="ECO:0000256" key="1">
    <source>
        <dbReference type="SAM" id="MobiDB-lite"/>
    </source>
</evidence>
<name>A0A1H8S116_9BACL</name>
<keyword evidence="2" id="KW-0812">Transmembrane</keyword>
<feature type="compositionally biased region" description="Low complexity" evidence="1">
    <location>
        <begin position="321"/>
        <end position="332"/>
    </location>
</feature>
<reference evidence="4 7" key="2">
    <citation type="submission" date="2021-06" db="EMBL/GenBank/DDBJ databases">
        <title>Whole genome sequence of Paenibacillus sophorae DSM23020 for comparative genomics.</title>
        <authorList>
            <person name="Kim M.-J."/>
            <person name="Lee G."/>
            <person name="Shin J.-H."/>
        </authorList>
    </citation>
    <scope>NUCLEOTIDE SEQUENCE [LARGE SCALE GENOMIC DNA]</scope>
    <source>
        <strain evidence="4 7">DSM 23020</strain>
    </source>
</reference>
<reference evidence="5 6" key="1">
    <citation type="submission" date="2016-10" db="EMBL/GenBank/DDBJ databases">
        <authorList>
            <person name="de Groot N.N."/>
        </authorList>
    </citation>
    <scope>NUCLEOTIDE SEQUENCE [LARGE SCALE GENOMIC DNA]</scope>
    <source>
        <strain evidence="5 6">CGMCC 1.10238</strain>
    </source>
</reference>
<evidence type="ECO:0000313" key="7">
    <source>
        <dbReference type="Proteomes" id="UP000683429"/>
    </source>
</evidence>
<evidence type="ECO:0000256" key="3">
    <source>
        <dbReference type="SAM" id="SignalP"/>
    </source>
</evidence>
<evidence type="ECO:0008006" key="8">
    <source>
        <dbReference type="Google" id="ProtNLM"/>
    </source>
</evidence>
<gene>
    <name evidence="4" type="ORF">KP014_06690</name>
    <name evidence="5" type="ORF">SAMN04487895_110208</name>
</gene>
<dbReference type="AlphaFoldDB" id="A0A1H8S116"/>
<protein>
    <recommendedName>
        <fullName evidence="8">SbsA Ig-like domain-containing protein</fullName>
    </recommendedName>
</protein>
<dbReference type="Proteomes" id="UP000198809">
    <property type="component" value="Unassembled WGS sequence"/>
</dbReference>
<sequence>MRYTLMKRYIVAVLLLMWMGLSVQPVYAGDGDGSGAGGGTSGAKPLKFVSATLVDEKTSIVDASDIPLKPKFRLLFDKNVVNSTVWGINRECFALSSDNGAVSIEVTKVDDTIDPSQRQAVFVEPVNALAPGVSYSLKVGPELVAKNGVSTLGGTTSGRGVTIAFTTKREERAQATDAPAKEEPVVAPSPKATSGPAGQKVQSGANPKTASASTAPGAASGQKTKAPAAGAAEVTGESKKAKSDQAPAASKPVGSGAAGNGIAASSAPAIKNSGSETAGSTAAASFPAQTARPAAQESQATASGTQAAATASASLQRPEATEAPAAVPAQPEDLPQPSAKAGTGETALAEPEAAAALSDTGSADPHWRLMMIVLVVLVAGWTAAEMLYFRRRRAGKRSSNQNDS</sequence>
<evidence type="ECO:0000313" key="5">
    <source>
        <dbReference type="EMBL" id="SEO72381.1"/>
    </source>
</evidence>
<keyword evidence="7" id="KW-1185">Reference proteome</keyword>
<feature type="compositionally biased region" description="Low complexity" evidence="1">
    <location>
        <begin position="341"/>
        <end position="357"/>
    </location>
</feature>
<dbReference type="EMBL" id="FODH01000010">
    <property type="protein sequence ID" value="SEO72381.1"/>
    <property type="molecule type" value="Genomic_DNA"/>
</dbReference>
<dbReference type="EMBL" id="CP076607">
    <property type="protein sequence ID" value="QWU16883.1"/>
    <property type="molecule type" value="Genomic_DNA"/>
</dbReference>
<feature type="region of interest" description="Disordered" evidence="1">
    <location>
        <begin position="271"/>
        <end position="357"/>
    </location>
</feature>
<feature type="transmembrane region" description="Helical" evidence="2">
    <location>
        <begin position="367"/>
        <end position="389"/>
    </location>
</feature>
<organism evidence="5 6">
    <name type="scientific">Paenibacillus sophorae</name>
    <dbReference type="NCBI Taxonomy" id="1333845"/>
    <lineage>
        <taxon>Bacteria</taxon>
        <taxon>Bacillati</taxon>
        <taxon>Bacillota</taxon>
        <taxon>Bacilli</taxon>
        <taxon>Bacillales</taxon>
        <taxon>Paenibacillaceae</taxon>
        <taxon>Paenibacillus</taxon>
    </lineage>
</organism>
<feature type="chain" id="PRO_5011726399" description="SbsA Ig-like domain-containing protein" evidence="3">
    <location>
        <begin position="29"/>
        <end position="404"/>
    </location>
</feature>
<feature type="compositionally biased region" description="Low complexity" evidence="1">
    <location>
        <begin position="271"/>
        <end position="285"/>
    </location>
</feature>
<keyword evidence="2" id="KW-1133">Transmembrane helix</keyword>
<dbReference type="STRING" id="1333845.SAMN04487895_110208"/>
<evidence type="ECO:0000313" key="4">
    <source>
        <dbReference type="EMBL" id="QWU16883.1"/>
    </source>
</evidence>
<evidence type="ECO:0000256" key="2">
    <source>
        <dbReference type="SAM" id="Phobius"/>
    </source>
</evidence>